<proteinExistence type="predicted"/>
<protein>
    <submittedName>
        <fullName evidence="1">Uncharacterized protein</fullName>
    </submittedName>
</protein>
<dbReference type="AlphaFoldDB" id="A0A0C2IMX1"/>
<gene>
    <name evidence="1" type="ORF">RF11_15235</name>
</gene>
<reference evidence="1 2" key="1">
    <citation type="journal article" date="2014" name="Genome Biol. Evol.">
        <title>The genome of the myxosporean Thelohanellus kitauei shows adaptations to nutrient acquisition within its fish host.</title>
        <authorList>
            <person name="Yang Y."/>
            <person name="Xiong J."/>
            <person name="Zhou Z."/>
            <person name="Huo F."/>
            <person name="Miao W."/>
            <person name="Ran C."/>
            <person name="Liu Y."/>
            <person name="Zhang J."/>
            <person name="Feng J."/>
            <person name="Wang M."/>
            <person name="Wang M."/>
            <person name="Wang L."/>
            <person name="Yao B."/>
        </authorList>
    </citation>
    <scope>NUCLEOTIDE SEQUENCE [LARGE SCALE GENOMIC DNA]</scope>
    <source>
        <strain evidence="1">Wuqing</strain>
    </source>
</reference>
<comment type="caution">
    <text evidence="1">The sequence shown here is derived from an EMBL/GenBank/DDBJ whole genome shotgun (WGS) entry which is preliminary data.</text>
</comment>
<evidence type="ECO:0000313" key="2">
    <source>
        <dbReference type="Proteomes" id="UP000031668"/>
    </source>
</evidence>
<keyword evidence="2" id="KW-1185">Reference proteome</keyword>
<dbReference type="EMBL" id="JWZT01003445">
    <property type="protein sequence ID" value="KII66769.1"/>
    <property type="molecule type" value="Genomic_DNA"/>
</dbReference>
<name>A0A0C2IMX1_THEKT</name>
<evidence type="ECO:0000313" key="1">
    <source>
        <dbReference type="EMBL" id="KII66769.1"/>
    </source>
</evidence>
<sequence length="501" mass="59352">MEEIEHIFASVERSKCLNHFLVSPNYSKASIDVIKDCITSFISPLFNWEYLQTPSVVTSENVKSLYFLTRIYEQYDLTIEVEPILNICVNYLNSPFAFRCEGFTIQILRFYLSNLKPFGKRRDNLSSNSFLLALLYLKNHLIQFEVERFVDSRIQYLINETFDQSNFELSLRFVQDYFEIIKYEKLYHNASTNFKNALSVLIDLSRYIFGAKQLNIERIKIVELLVCVINDVPSKIHTGLILENIAEFFSDFFTYILKESRCYEDENIIKIIGRVLNLFDKILDRYNEHNELLNPILISKLRKIIKVNLVRNLQNAKLLSTNCYCTVCYLFVKYIIKTKYVLNFESFKCLLNMFQTINSEIKNGTYLEFIERKKINGYFFTIIFQEGHKLERDLNKINSLVISEITLKFMTIRMYLISHQSCEEYLKLDIQELFKNFILFAQSFIEKSGACTKKQQLAIKQIYNKFRSELINNQISNSKVNFKWVIENLDAIKNIISRYSY</sequence>
<organism evidence="1 2">
    <name type="scientific">Thelohanellus kitauei</name>
    <name type="common">Myxosporean</name>
    <dbReference type="NCBI Taxonomy" id="669202"/>
    <lineage>
        <taxon>Eukaryota</taxon>
        <taxon>Metazoa</taxon>
        <taxon>Cnidaria</taxon>
        <taxon>Myxozoa</taxon>
        <taxon>Myxosporea</taxon>
        <taxon>Bivalvulida</taxon>
        <taxon>Platysporina</taxon>
        <taxon>Myxobolidae</taxon>
        <taxon>Thelohanellus</taxon>
    </lineage>
</organism>
<dbReference type="Proteomes" id="UP000031668">
    <property type="component" value="Unassembled WGS sequence"/>
</dbReference>
<accession>A0A0C2IMX1</accession>